<proteinExistence type="predicted"/>
<accession>A0A8S5UJ84</accession>
<name>A0A8S5UJ84_9CAUD</name>
<reference evidence="1" key="1">
    <citation type="journal article" date="2021" name="Proc. Natl. Acad. Sci. U.S.A.">
        <title>A Catalog of Tens of Thousands of Viruses from Human Metagenomes Reveals Hidden Associations with Chronic Diseases.</title>
        <authorList>
            <person name="Tisza M.J."/>
            <person name="Buck C.B."/>
        </authorList>
    </citation>
    <scope>NUCLEOTIDE SEQUENCE</scope>
    <source>
        <strain evidence="1">Ct3gT1</strain>
    </source>
</reference>
<dbReference type="Pfam" id="PF09669">
    <property type="entry name" value="Phage_pRha"/>
    <property type="match status" value="1"/>
</dbReference>
<protein>
    <submittedName>
        <fullName evidence="1">Regulatory protein</fullName>
    </submittedName>
</protein>
<sequence length="249" mass="28671">MTNKLENRISSREVAEMMEMQHKHLLAKIDKINEDLLSQEIGSAKYWVESIYKDGSGKTNREFLITKKGCEFLAHKTTGTKGNLFTDKYIDRFSAMEDYIREGMQSGTTAKPILELQCLDVTSKLLRFNDNSKLLGVRRIYKKYDLETSFLPDYTQSKGILRSATELLNINNINMSAIKFNKILVDKGILEEKTRSSSKDKSKVKKFKSLINLEYGENQVNPKSPKETQPLFYEDKFVELLKEVGIVED</sequence>
<organism evidence="1">
    <name type="scientific">Siphoviridae sp. ct3gT1</name>
    <dbReference type="NCBI Taxonomy" id="2825323"/>
    <lineage>
        <taxon>Viruses</taxon>
        <taxon>Duplodnaviria</taxon>
        <taxon>Heunggongvirae</taxon>
        <taxon>Uroviricota</taxon>
        <taxon>Caudoviricetes</taxon>
    </lineage>
</organism>
<dbReference type="EMBL" id="BK016094">
    <property type="protein sequence ID" value="DAF94544.1"/>
    <property type="molecule type" value="Genomic_DNA"/>
</dbReference>
<evidence type="ECO:0000313" key="1">
    <source>
        <dbReference type="EMBL" id="DAF94544.1"/>
    </source>
</evidence>
<dbReference type="InterPro" id="IPR014054">
    <property type="entry name" value="Phage_regulatory_Rha"/>
</dbReference>